<keyword evidence="3" id="KW-0378">Hydrolase</keyword>
<dbReference type="PANTHER" id="PTHR24276">
    <property type="entry name" value="POLYSERASE-RELATED"/>
    <property type="match status" value="1"/>
</dbReference>
<dbReference type="PROSITE" id="PS50240">
    <property type="entry name" value="TRYPSIN_DOM"/>
    <property type="match status" value="1"/>
</dbReference>
<evidence type="ECO:0000259" key="8">
    <source>
        <dbReference type="PROSITE" id="PS50240"/>
    </source>
</evidence>
<gene>
    <name evidence="9" type="primary">Dgri\GH24381</name>
    <name evidence="9" type="ORF">Dgri_GH24381</name>
</gene>
<feature type="domain" description="Peptidase S1" evidence="8">
    <location>
        <begin position="44"/>
        <end position="260"/>
    </location>
</feature>
<feature type="compositionally biased region" description="Polar residues" evidence="6">
    <location>
        <begin position="35"/>
        <end position="48"/>
    </location>
</feature>
<dbReference type="OMA" id="MQTTYTH"/>
<dbReference type="InParanoid" id="B4JM81"/>
<keyword evidence="1" id="KW-0645">Protease</keyword>
<feature type="chain" id="PRO_5002809182" evidence="7">
    <location>
        <begin position="26"/>
        <end position="292"/>
    </location>
</feature>
<evidence type="ECO:0000313" key="9">
    <source>
        <dbReference type="EMBL" id="EDV91842.1"/>
    </source>
</evidence>
<dbReference type="FunCoup" id="B4JM81">
    <property type="interactions" value="5"/>
</dbReference>
<evidence type="ECO:0000256" key="2">
    <source>
        <dbReference type="ARBA" id="ARBA00022729"/>
    </source>
</evidence>
<evidence type="ECO:0000256" key="1">
    <source>
        <dbReference type="ARBA" id="ARBA00022670"/>
    </source>
</evidence>
<dbReference type="SMR" id="B4JM81"/>
<feature type="region of interest" description="Disordered" evidence="6">
    <location>
        <begin position="32"/>
        <end position="53"/>
    </location>
</feature>
<dbReference type="GO" id="GO:0004252">
    <property type="term" value="F:serine-type endopeptidase activity"/>
    <property type="evidence" value="ECO:0007669"/>
    <property type="project" value="InterPro"/>
</dbReference>
<dbReference type="SMART" id="SM00020">
    <property type="entry name" value="Tryp_SPc"/>
    <property type="match status" value="1"/>
</dbReference>
<protein>
    <submittedName>
        <fullName evidence="9">GH24381</fullName>
    </submittedName>
</protein>
<dbReference type="OrthoDB" id="8033859at2759"/>
<dbReference type="SUPFAM" id="SSF50494">
    <property type="entry name" value="Trypsin-like serine proteases"/>
    <property type="match status" value="1"/>
</dbReference>
<name>B4JM81_DROGR</name>
<keyword evidence="10" id="KW-1185">Reference proteome</keyword>
<dbReference type="InterPro" id="IPR050430">
    <property type="entry name" value="Peptidase_S1"/>
</dbReference>
<reference evidence="9 10" key="1">
    <citation type="journal article" date="2007" name="Nature">
        <title>Evolution of genes and genomes on the Drosophila phylogeny.</title>
        <authorList>
            <consortium name="Drosophila 12 Genomes Consortium"/>
            <person name="Clark A.G."/>
            <person name="Eisen M.B."/>
            <person name="Smith D.R."/>
            <person name="Bergman C.M."/>
            <person name="Oliver B."/>
            <person name="Markow T.A."/>
            <person name="Kaufman T.C."/>
            <person name="Kellis M."/>
            <person name="Gelbart W."/>
            <person name="Iyer V.N."/>
            <person name="Pollard D.A."/>
            <person name="Sackton T.B."/>
            <person name="Larracuente A.M."/>
            <person name="Singh N.D."/>
            <person name="Abad J.P."/>
            <person name="Abt D.N."/>
            <person name="Adryan B."/>
            <person name="Aguade M."/>
            <person name="Akashi H."/>
            <person name="Anderson W.W."/>
            <person name="Aquadro C.F."/>
            <person name="Ardell D.H."/>
            <person name="Arguello R."/>
            <person name="Artieri C.G."/>
            <person name="Barbash D.A."/>
            <person name="Barker D."/>
            <person name="Barsanti P."/>
            <person name="Batterham P."/>
            <person name="Batzoglou S."/>
            <person name="Begun D."/>
            <person name="Bhutkar A."/>
            <person name="Blanco E."/>
            <person name="Bosak S.A."/>
            <person name="Bradley R.K."/>
            <person name="Brand A.D."/>
            <person name="Brent M.R."/>
            <person name="Brooks A.N."/>
            <person name="Brown R.H."/>
            <person name="Butlin R.K."/>
            <person name="Caggese C."/>
            <person name="Calvi B.R."/>
            <person name="Bernardo de Carvalho A."/>
            <person name="Caspi A."/>
            <person name="Castrezana S."/>
            <person name="Celniker S.E."/>
            <person name="Chang J.L."/>
            <person name="Chapple C."/>
            <person name="Chatterji S."/>
            <person name="Chinwalla A."/>
            <person name="Civetta A."/>
            <person name="Clifton S.W."/>
            <person name="Comeron J.M."/>
            <person name="Costello J.C."/>
            <person name="Coyne J.A."/>
            <person name="Daub J."/>
            <person name="David R.G."/>
            <person name="Delcher A.L."/>
            <person name="Delehaunty K."/>
            <person name="Do C.B."/>
            <person name="Ebling H."/>
            <person name="Edwards K."/>
            <person name="Eickbush T."/>
            <person name="Evans J.D."/>
            <person name="Filipski A."/>
            <person name="Findeiss S."/>
            <person name="Freyhult E."/>
            <person name="Fulton L."/>
            <person name="Fulton R."/>
            <person name="Garcia A.C."/>
            <person name="Gardiner A."/>
            <person name="Garfield D.A."/>
            <person name="Garvin B.E."/>
            <person name="Gibson G."/>
            <person name="Gilbert D."/>
            <person name="Gnerre S."/>
            <person name="Godfrey J."/>
            <person name="Good R."/>
            <person name="Gotea V."/>
            <person name="Gravely B."/>
            <person name="Greenberg A.J."/>
            <person name="Griffiths-Jones S."/>
            <person name="Gross S."/>
            <person name="Guigo R."/>
            <person name="Gustafson E.A."/>
            <person name="Haerty W."/>
            <person name="Hahn M.W."/>
            <person name="Halligan D.L."/>
            <person name="Halpern A.L."/>
            <person name="Halter G.M."/>
            <person name="Han M.V."/>
            <person name="Heger A."/>
            <person name="Hillier L."/>
            <person name="Hinrichs A.S."/>
            <person name="Holmes I."/>
            <person name="Hoskins R.A."/>
            <person name="Hubisz M.J."/>
            <person name="Hultmark D."/>
            <person name="Huntley M.A."/>
            <person name="Jaffe D.B."/>
            <person name="Jagadeeshan S."/>
            <person name="Jeck W.R."/>
            <person name="Johnson J."/>
            <person name="Jones C.D."/>
            <person name="Jordan W.C."/>
            <person name="Karpen G.H."/>
            <person name="Kataoka E."/>
            <person name="Keightley P.D."/>
            <person name="Kheradpour P."/>
            <person name="Kirkness E.F."/>
            <person name="Koerich L.B."/>
            <person name="Kristiansen K."/>
            <person name="Kudrna D."/>
            <person name="Kulathinal R.J."/>
            <person name="Kumar S."/>
            <person name="Kwok R."/>
            <person name="Lander E."/>
            <person name="Langley C.H."/>
            <person name="Lapoint R."/>
            <person name="Lazzaro B.P."/>
            <person name="Lee S.J."/>
            <person name="Levesque L."/>
            <person name="Li R."/>
            <person name="Lin C.F."/>
            <person name="Lin M.F."/>
            <person name="Lindblad-Toh K."/>
            <person name="Llopart A."/>
            <person name="Long M."/>
            <person name="Low L."/>
            <person name="Lozovsky E."/>
            <person name="Lu J."/>
            <person name="Luo M."/>
            <person name="Machado C.A."/>
            <person name="Makalowski W."/>
            <person name="Marzo M."/>
            <person name="Matsuda M."/>
            <person name="Matzkin L."/>
            <person name="McAllister B."/>
            <person name="McBride C.S."/>
            <person name="McKernan B."/>
            <person name="McKernan K."/>
            <person name="Mendez-Lago M."/>
            <person name="Minx P."/>
            <person name="Mollenhauer M.U."/>
            <person name="Montooth K."/>
            <person name="Mount S.M."/>
            <person name="Mu X."/>
            <person name="Myers E."/>
            <person name="Negre B."/>
            <person name="Newfeld S."/>
            <person name="Nielsen R."/>
            <person name="Noor M.A."/>
            <person name="O'Grady P."/>
            <person name="Pachter L."/>
            <person name="Papaceit M."/>
            <person name="Parisi M.J."/>
            <person name="Parisi M."/>
            <person name="Parts L."/>
            <person name="Pedersen J.S."/>
            <person name="Pesole G."/>
            <person name="Phillippy A.M."/>
            <person name="Ponting C.P."/>
            <person name="Pop M."/>
            <person name="Porcelli D."/>
            <person name="Powell J.R."/>
            <person name="Prohaska S."/>
            <person name="Pruitt K."/>
            <person name="Puig M."/>
            <person name="Quesneville H."/>
            <person name="Ram K.R."/>
            <person name="Rand D."/>
            <person name="Rasmussen M.D."/>
            <person name="Reed L.K."/>
            <person name="Reenan R."/>
            <person name="Reily A."/>
            <person name="Remington K.A."/>
            <person name="Rieger T.T."/>
            <person name="Ritchie M.G."/>
            <person name="Robin C."/>
            <person name="Rogers Y.H."/>
            <person name="Rohde C."/>
            <person name="Rozas J."/>
            <person name="Rubenfield M.J."/>
            <person name="Ruiz A."/>
            <person name="Russo S."/>
            <person name="Salzberg S.L."/>
            <person name="Sanchez-Gracia A."/>
            <person name="Saranga D.J."/>
            <person name="Sato H."/>
            <person name="Schaeffer S.W."/>
            <person name="Schatz M.C."/>
            <person name="Schlenke T."/>
            <person name="Schwartz R."/>
            <person name="Segarra C."/>
            <person name="Singh R.S."/>
            <person name="Sirot L."/>
            <person name="Sirota M."/>
            <person name="Sisneros N.B."/>
            <person name="Smith C.D."/>
            <person name="Smith T.F."/>
            <person name="Spieth J."/>
            <person name="Stage D.E."/>
            <person name="Stark A."/>
            <person name="Stephan W."/>
            <person name="Strausberg R.L."/>
            <person name="Strempel S."/>
            <person name="Sturgill D."/>
            <person name="Sutton G."/>
            <person name="Sutton G.G."/>
            <person name="Tao W."/>
            <person name="Teichmann S."/>
            <person name="Tobari Y.N."/>
            <person name="Tomimura Y."/>
            <person name="Tsolas J.M."/>
            <person name="Valente V.L."/>
            <person name="Venter E."/>
            <person name="Venter J.C."/>
            <person name="Vicario S."/>
            <person name="Vieira F.G."/>
            <person name="Vilella A.J."/>
            <person name="Villasante A."/>
            <person name="Walenz B."/>
            <person name="Wang J."/>
            <person name="Wasserman M."/>
            <person name="Watts T."/>
            <person name="Wilson D."/>
            <person name="Wilson R.K."/>
            <person name="Wing R.A."/>
            <person name="Wolfner M.F."/>
            <person name="Wong A."/>
            <person name="Wong G.K."/>
            <person name="Wu C.I."/>
            <person name="Wu G."/>
            <person name="Yamamoto D."/>
            <person name="Yang H.P."/>
            <person name="Yang S.P."/>
            <person name="Yorke J.A."/>
            <person name="Yoshida K."/>
            <person name="Zdobnov E."/>
            <person name="Zhang P."/>
            <person name="Zhang Y."/>
            <person name="Zimin A.V."/>
            <person name="Baldwin J."/>
            <person name="Abdouelleil A."/>
            <person name="Abdulkadir J."/>
            <person name="Abebe A."/>
            <person name="Abera B."/>
            <person name="Abreu J."/>
            <person name="Acer S.C."/>
            <person name="Aftuck L."/>
            <person name="Alexander A."/>
            <person name="An P."/>
            <person name="Anderson E."/>
            <person name="Anderson S."/>
            <person name="Arachi H."/>
            <person name="Azer M."/>
            <person name="Bachantsang P."/>
            <person name="Barry A."/>
            <person name="Bayul T."/>
            <person name="Berlin A."/>
            <person name="Bessette D."/>
            <person name="Bloom T."/>
            <person name="Blye J."/>
            <person name="Boguslavskiy L."/>
            <person name="Bonnet C."/>
            <person name="Boukhgalter B."/>
            <person name="Bourzgui I."/>
            <person name="Brown A."/>
            <person name="Cahill P."/>
            <person name="Channer S."/>
            <person name="Cheshatsang Y."/>
            <person name="Chuda L."/>
            <person name="Citroen M."/>
            <person name="Collymore A."/>
            <person name="Cooke P."/>
            <person name="Costello M."/>
            <person name="D'Aco K."/>
            <person name="Daza R."/>
            <person name="De Haan G."/>
            <person name="DeGray S."/>
            <person name="DeMaso C."/>
            <person name="Dhargay N."/>
            <person name="Dooley K."/>
            <person name="Dooley E."/>
            <person name="Doricent M."/>
            <person name="Dorje P."/>
            <person name="Dorjee K."/>
            <person name="Dupes A."/>
            <person name="Elong R."/>
            <person name="Falk J."/>
            <person name="Farina A."/>
            <person name="Faro S."/>
            <person name="Ferguson D."/>
            <person name="Fisher S."/>
            <person name="Foley C.D."/>
            <person name="Franke A."/>
            <person name="Friedrich D."/>
            <person name="Gadbois L."/>
            <person name="Gearin G."/>
            <person name="Gearin C.R."/>
            <person name="Giannoukos G."/>
            <person name="Goode T."/>
            <person name="Graham J."/>
            <person name="Grandbois E."/>
            <person name="Grewal S."/>
            <person name="Gyaltsen K."/>
            <person name="Hafez N."/>
            <person name="Hagos B."/>
            <person name="Hall J."/>
            <person name="Henson C."/>
            <person name="Hollinger A."/>
            <person name="Honan T."/>
            <person name="Huard M.D."/>
            <person name="Hughes L."/>
            <person name="Hurhula B."/>
            <person name="Husby M.E."/>
            <person name="Kamat A."/>
            <person name="Kanga B."/>
            <person name="Kashin S."/>
            <person name="Khazanovich D."/>
            <person name="Kisner P."/>
            <person name="Lance K."/>
            <person name="Lara M."/>
            <person name="Lee W."/>
            <person name="Lennon N."/>
            <person name="Letendre F."/>
            <person name="LeVine R."/>
            <person name="Lipovsky A."/>
            <person name="Liu X."/>
            <person name="Liu J."/>
            <person name="Liu S."/>
            <person name="Lokyitsang T."/>
            <person name="Lokyitsang Y."/>
            <person name="Lubonja R."/>
            <person name="Lui A."/>
            <person name="MacDonald P."/>
            <person name="Magnisalis V."/>
            <person name="Maru K."/>
            <person name="Matthews C."/>
            <person name="McCusker W."/>
            <person name="McDonough S."/>
            <person name="Mehta T."/>
            <person name="Meldrim J."/>
            <person name="Meneus L."/>
            <person name="Mihai O."/>
            <person name="Mihalev A."/>
            <person name="Mihova T."/>
            <person name="Mittelman R."/>
            <person name="Mlenga V."/>
            <person name="Montmayeur A."/>
            <person name="Mulrain L."/>
            <person name="Navidi A."/>
            <person name="Naylor J."/>
            <person name="Negash T."/>
            <person name="Nguyen T."/>
            <person name="Nguyen N."/>
            <person name="Nicol R."/>
            <person name="Norbu C."/>
            <person name="Norbu N."/>
            <person name="Novod N."/>
            <person name="O'Neill B."/>
            <person name="Osman S."/>
            <person name="Markiewicz E."/>
            <person name="Oyono O.L."/>
            <person name="Patti C."/>
            <person name="Phunkhang P."/>
            <person name="Pierre F."/>
            <person name="Priest M."/>
            <person name="Raghuraman S."/>
            <person name="Rege F."/>
            <person name="Reyes R."/>
            <person name="Rise C."/>
            <person name="Rogov P."/>
            <person name="Ross K."/>
            <person name="Ryan E."/>
            <person name="Settipalli S."/>
            <person name="Shea T."/>
            <person name="Sherpa N."/>
            <person name="Shi L."/>
            <person name="Shih D."/>
            <person name="Sparrow T."/>
            <person name="Spaulding J."/>
            <person name="Stalker J."/>
            <person name="Stange-Thomann N."/>
            <person name="Stavropoulos S."/>
            <person name="Stone C."/>
            <person name="Strader C."/>
            <person name="Tesfaye S."/>
            <person name="Thomson T."/>
            <person name="Thoulutsang Y."/>
            <person name="Thoulutsang D."/>
            <person name="Topham K."/>
            <person name="Topping I."/>
            <person name="Tsamla T."/>
            <person name="Vassiliev H."/>
            <person name="Vo A."/>
            <person name="Wangchuk T."/>
            <person name="Wangdi T."/>
            <person name="Weiand M."/>
            <person name="Wilkinson J."/>
            <person name="Wilson A."/>
            <person name="Yadav S."/>
            <person name="Young G."/>
            <person name="Yu Q."/>
            <person name="Zembek L."/>
            <person name="Zhong D."/>
            <person name="Zimmer A."/>
            <person name="Zwirko Z."/>
            <person name="Jaffe D.B."/>
            <person name="Alvarez P."/>
            <person name="Brockman W."/>
            <person name="Butler J."/>
            <person name="Chin C."/>
            <person name="Gnerre S."/>
            <person name="Grabherr M."/>
            <person name="Kleber M."/>
            <person name="Mauceli E."/>
            <person name="MacCallum I."/>
        </authorList>
    </citation>
    <scope>NUCLEOTIDE SEQUENCE [LARGE SCALE GENOMIC DNA]</scope>
    <source>
        <strain evidence="10">Tucson 15287-2541.00</strain>
    </source>
</reference>
<dbReference type="InterPro" id="IPR043504">
    <property type="entry name" value="Peptidase_S1_PA_chymotrypsin"/>
</dbReference>
<evidence type="ECO:0000256" key="4">
    <source>
        <dbReference type="ARBA" id="ARBA00022825"/>
    </source>
</evidence>
<dbReference type="PhylomeDB" id="B4JM81"/>
<feature type="signal peptide" evidence="7">
    <location>
        <begin position="1"/>
        <end position="25"/>
    </location>
</feature>
<evidence type="ECO:0000256" key="6">
    <source>
        <dbReference type="SAM" id="MobiDB-lite"/>
    </source>
</evidence>
<dbReference type="GO" id="GO:0006508">
    <property type="term" value="P:proteolysis"/>
    <property type="evidence" value="ECO:0007669"/>
    <property type="project" value="UniProtKB-KW"/>
</dbReference>
<dbReference type="HOGENOM" id="CLU_1090985_0_0_1"/>
<dbReference type="KEGG" id="dgr:6566087"/>
<evidence type="ECO:0000313" key="10">
    <source>
        <dbReference type="Proteomes" id="UP000001070"/>
    </source>
</evidence>
<organism evidence="10">
    <name type="scientific">Drosophila grimshawi</name>
    <name type="common">Hawaiian fruit fly</name>
    <name type="synonym">Idiomyia grimshawi</name>
    <dbReference type="NCBI Taxonomy" id="7222"/>
    <lineage>
        <taxon>Eukaryota</taxon>
        <taxon>Metazoa</taxon>
        <taxon>Ecdysozoa</taxon>
        <taxon>Arthropoda</taxon>
        <taxon>Hexapoda</taxon>
        <taxon>Insecta</taxon>
        <taxon>Pterygota</taxon>
        <taxon>Neoptera</taxon>
        <taxon>Endopterygota</taxon>
        <taxon>Diptera</taxon>
        <taxon>Brachycera</taxon>
        <taxon>Muscomorpha</taxon>
        <taxon>Ephydroidea</taxon>
        <taxon>Drosophilidae</taxon>
        <taxon>Drosophila</taxon>
        <taxon>Hawaiian Drosophila</taxon>
    </lineage>
</organism>
<dbReference type="AlphaFoldDB" id="B4JM81"/>
<dbReference type="InterPro" id="IPR009003">
    <property type="entry name" value="Peptidase_S1_PA"/>
</dbReference>
<proteinExistence type="predicted"/>
<dbReference type="EMBL" id="CH916371">
    <property type="protein sequence ID" value="EDV91842.1"/>
    <property type="molecule type" value="Genomic_DNA"/>
</dbReference>
<evidence type="ECO:0000256" key="7">
    <source>
        <dbReference type="SAM" id="SignalP"/>
    </source>
</evidence>
<dbReference type="PANTHER" id="PTHR24276:SF96">
    <property type="entry name" value="PEPTIDASE S1 DOMAIN-CONTAINING PROTEIN"/>
    <property type="match status" value="1"/>
</dbReference>
<sequence length="292" mass="31980">MQLNEHLKKVMKILIFAFLCTEMQTTFTHRELTKQHSIGTSNPTTGGKQHSRAPYQASIRLLEQEMDYFGKGHICSGALVGPSVVLTVAQCLHKSDSDSSYHPAELRVVLGSRQRFAPTTHAQVYGVTHVYLPPKQLSIAILMLDQDVPAHQAAIQPIALPVDAQVLDGDAAPLHISSWGQAGEDGHELHEMLTLRVKESSCQQPQQLCVLYDNQAMLAAYELDAGAPLTKSNQLLGLRSESTAFVDVASHVEWIQAQTGNGCNQNSSIYGILGLIVFTIYVLSCSRKSFIS</sequence>
<dbReference type="Pfam" id="PF00089">
    <property type="entry name" value="Trypsin"/>
    <property type="match status" value="1"/>
</dbReference>
<dbReference type="InterPro" id="IPR001254">
    <property type="entry name" value="Trypsin_dom"/>
</dbReference>
<accession>B4JM81</accession>
<keyword evidence="4" id="KW-0720">Serine protease</keyword>
<dbReference type="Proteomes" id="UP000001070">
    <property type="component" value="Unassembled WGS sequence"/>
</dbReference>
<dbReference type="Gene3D" id="2.40.10.10">
    <property type="entry name" value="Trypsin-like serine proteases"/>
    <property type="match status" value="1"/>
</dbReference>
<keyword evidence="5" id="KW-1015">Disulfide bond</keyword>
<keyword evidence="2 7" id="KW-0732">Signal</keyword>
<evidence type="ECO:0000256" key="5">
    <source>
        <dbReference type="ARBA" id="ARBA00023157"/>
    </source>
</evidence>
<evidence type="ECO:0000256" key="3">
    <source>
        <dbReference type="ARBA" id="ARBA00022801"/>
    </source>
</evidence>
<dbReference type="eggNOG" id="ENOG502TCTP">
    <property type="taxonomic scope" value="Eukaryota"/>
</dbReference>